<organism evidence="1">
    <name type="scientific">marine sediment metagenome</name>
    <dbReference type="NCBI Taxonomy" id="412755"/>
    <lineage>
        <taxon>unclassified sequences</taxon>
        <taxon>metagenomes</taxon>
        <taxon>ecological metagenomes</taxon>
    </lineage>
</organism>
<name>X1K8U6_9ZZZZ</name>
<reference evidence="1" key="1">
    <citation type="journal article" date="2014" name="Front. Microbiol.">
        <title>High frequency of phylogenetically diverse reductive dehalogenase-homologous genes in deep subseafloor sedimentary metagenomes.</title>
        <authorList>
            <person name="Kawai M."/>
            <person name="Futagami T."/>
            <person name="Toyoda A."/>
            <person name="Takaki Y."/>
            <person name="Nishi S."/>
            <person name="Hori S."/>
            <person name="Arai W."/>
            <person name="Tsubouchi T."/>
            <person name="Morono Y."/>
            <person name="Uchiyama I."/>
            <person name="Ito T."/>
            <person name="Fujiyama A."/>
            <person name="Inagaki F."/>
            <person name="Takami H."/>
        </authorList>
    </citation>
    <scope>NUCLEOTIDE SEQUENCE</scope>
    <source>
        <strain evidence="1">Expedition CK06-06</strain>
    </source>
</reference>
<dbReference type="EMBL" id="BARV01000824">
    <property type="protein sequence ID" value="GAH90045.1"/>
    <property type="molecule type" value="Genomic_DNA"/>
</dbReference>
<comment type="caution">
    <text evidence="1">The sequence shown here is derived from an EMBL/GenBank/DDBJ whole genome shotgun (WGS) entry which is preliminary data.</text>
</comment>
<protein>
    <submittedName>
        <fullName evidence="1">Uncharacterized protein</fullName>
    </submittedName>
</protein>
<evidence type="ECO:0000313" key="1">
    <source>
        <dbReference type="EMBL" id="GAH90045.1"/>
    </source>
</evidence>
<gene>
    <name evidence="1" type="ORF">S06H3_02736</name>
</gene>
<dbReference type="AlphaFoldDB" id="X1K8U6"/>
<accession>X1K8U6</accession>
<proteinExistence type="predicted"/>
<sequence length="85" mass="10108">MGKKDKIKKPTALLAQAKVHRRLAEAYGKRRPELKKHWEREAEVLEKHAVELMEDFPQSYLEEIESRSDEEAEKLLRKKRGELRP</sequence>